<dbReference type="AlphaFoldDB" id="A0A1I0RVJ2"/>
<keyword evidence="2 6" id="KW-0889">Transcription antitermination</keyword>
<dbReference type="GO" id="GO:0005829">
    <property type="term" value="C:cytosol"/>
    <property type="evidence" value="ECO:0007669"/>
    <property type="project" value="TreeGrafter"/>
</dbReference>
<feature type="domain" description="NusB/RsmB/TIM44" evidence="7">
    <location>
        <begin position="6"/>
        <end position="131"/>
    </location>
</feature>
<dbReference type="Gene3D" id="1.10.940.10">
    <property type="entry name" value="NusB-like"/>
    <property type="match status" value="1"/>
</dbReference>
<name>A0A1I0RVJ2_9FIRM</name>
<keyword evidence="5 6" id="KW-0804">Transcription</keyword>
<keyword evidence="4 6" id="KW-0805">Transcription regulation</keyword>
<dbReference type="OrthoDB" id="9811381at2"/>
<dbReference type="STRING" id="99656.SAMN05421659_12521"/>
<dbReference type="HAMAP" id="MF_00073">
    <property type="entry name" value="NusB"/>
    <property type="match status" value="1"/>
</dbReference>
<accession>A0A1I0RVJ2</accession>
<dbReference type="PANTHER" id="PTHR11078">
    <property type="entry name" value="N UTILIZATION SUBSTANCE PROTEIN B-RELATED"/>
    <property type="match status" value="1"/>
</dbReference>
<evidence type="ECO:0000313" key="9">
    <source>
        <dbReference type="Proteomes" id="UP000199701"/>
    </source>
</evidence>
<dbReference type="RefSeq" id="WP_092457990.1">
    <property type="nucleotide sequence ID" value="NZ_FOJI01000025.1"/>
</dbReference>
<sequence length="141" mass="16396">MKRTIIRKHVFMILFRVEFHNLSEMKEQELLYLDRIEDITAKERDYVAERADKVIELLPQIDAKLDEISKGWKLDRLGKVELAILRLGIFEMDFDEDIPTNVALNEAVELAKTFGGDTSPSFINGVLGKLIEEEKEEKEEE</sequence>
<dbReference type="GO" id="GO:0003723">
    <property type="term" value="F:RNA binding"/>
    <property type="evidence" value="ECO:0007669"/>
    <property type="project" value="UniProtKB-UniRule"/>
</dbReference>
<dbReference type="SUPFAM" id="SSF48013">
    <property type="entry name" value="NusB-like"/>
    <property type="match status" value="1"/>
</dbReference>
<keyword evidence="9" id="KW-1185">Reference proteome</keyword>
<dbReference type="NCBIfam" id="TIGR01951">
    <property type="entry name" value="nusB"/>
    <property type="match status" value="1"/>
</dbReference>
<protein>
    <recommendedName>
        <fullName evidence="6">Transcription antitermination protein NusB</fullName>
    </recommendedName>
    <alternativeName>
        <fullName evidence="6">Antitermination factor NusB</fullName>
    </alternativeName>
</protein>
<evidence type="ECO:0000259" key="7">
    <source>
        <dbReference type="Pfam" id="PF01029"/>
    </source>
</evidence>
<gene>
    <name evidence="6" type="primary">nusB</name>
    <name evidence="8" type="ORF">SAMN05421659_12521</name>
</gene>
<keyword evidence="3 6" id="KW-0694">RNA-binding</keyword>
<evidence type="ECO:0000256" key="6">
    <source>
        <dbReference type="HAMAP-Rule" id="MF_00073"/>
    </source>
</evidence>
<evidence type="ECO:0000313" key="8">
    <source>
        <dbReference type="EMBL" id="SEW45337.1"/>
    </source>
</evidence>
<dbReference type="InterPro" id="IPR011605">
    <property type="entry name" value="NusB_fam"/>
</dbReference>
<evidence type="ECO:0000256" key="1">
    <source>
        <dbReference type="ARBA" id="ARBA00005952"/>
    </source>
</evidence>
<evidence type="ECO:0000256" key="5">
    <source>
        <dbReference type="ARBA" id="ARBA00023163"/>
    </source>
</evidence>
<proteinExistence type="inferred from homology"/>
<dbReference type="GO" id="GO:0031564">
    <property type="term" value="P:transcription antitermination"/>
    <property type="evidence" value="ECO:0007669"/>
    <property type="project" value="UniProtKB-KW"/>
</dbReference>
<dbReference type="Proteomes" id="UP000199701">
    <property type="component" value="Unassembled WGS sequence"/>
</dbReference>
<dbReference type="InterPro" id="IPR035926">
    <property type="entry name" value="NusB-like_sf"/>
</dbReference>
<dbReference type="Pfam" id="PF01029">
    <property type="entry name" value="NusB"/>
    <property type="match status" value="1"/>
</dbReference>
<comment type="similarity">
    <text evidence="1 6">Belongs to the NusB family.</text>
</comment>
<dbReference type="PANTHER" id="PTHR11078:SF3">
    <property type="entry name" value="ANTITERMINATION NUSB DOMAIN-CONTAINING PROTEIN"/>
    <property type="match status" value="1"/>
</dbReference>
<reference evidence="8 9" key="1">
    <citation type="submission" date="2016-10" db="EMBL/GenBank/DDBJ databases">
        <authorList>
            <person name="de Groot N.N."/>
        </authorList>
    </citation>
    <scope>NUCLEOTIDE SEQUENCE [LARGE SCALE GENOMIC DNA]</scope>
    <source>
        <strain evidence="8 9">DSM 9179</strain>
    </source>
</reference>
<evidence type="ECO:0000256" key="4">
    <source>
        <dbReference type="ARBA" id="ARBA00023015"/>
    </source>
</evidence>
<dbReference type="GO" id="GO:0006353">
    <property type="term" value="P:DNA-templated transcription termination"/>
    <property type="evidence" value="ECO:0007669"/>
    <property type="project" value="UniProtKB-UniRule"/>
</dbReference>
<dbReference type="EMBL" id="FOJI01000025">
    <property type="protein sequence ID" value="SEW45337.1"/>
    <property type="molecule type" value="Genomic_DNA"/>
</dbReference>
<evidence type="ECO:0000256" key="2">
    <source>
        <dbReference type="ARBA" id="ARBA00022814"/>
    </source>
</evidence>
<evidence type="ECO:0000256" key="3">
    <source>
        <dbReference type="ARBA" id="ARBA00022884"/>
    </source>
</evidence>
<comment type="function">
    <text evidence="6">Involved in transcription antitermination. Required for transcription of ribosomal RNA (rRNA) genes. Binds specifically to the boxA antiterminator sequence of the ribosomal RNA (rrn) operons.</text>
</comment>
<dbReference type="InterPro" id="IPR006027">
    <property type="entry name" value="NusB_RsmB_TIM44"/>
</dbReference>
<organism evidence="8 9">
    <name type="scientific">[Clostridium] fimetarium</name>
    <dbReference type="NCBI Taxonomy" id="99656"/>
    <lineage>
        <taxon>Bacteria</taxon>
        <taxon>Bacillati</taxon>
        <taxon>Bacillota</taxon>
        <taxon>Clostridia</taxon>
        <taxon>Lachnospirales</taxon>
        <taxon>Lachnospiraceae</taxon>
    </lineage>
</organism>